<dbReference type="InterPro" id="IPR044751">
    <property type="entry name" value="Ion_transp-like_CBS"/>
</dbReference>
<evidence type="ECO:0000256" key="6">
    <source>
        <dbReference type="ARBA" id="ARBA00023136"/>
    </source>
</evidence>
<keyword evidence="5 7" id="KW-1133">Transmembrane helix</keyword>
<protein>
    <submittedName>
        <fullName evidence="10">Unannotated protein</fullName>
    </submittedName>
</protein>
<evidence type="ECO:0000259" key="9">
    <source>
        <dbReference type="PROSITE" id="PS51846"/>
    </source>
</evidence>
<evidence type="ECO:0000313" key="10">
    <source>
        <dbReference type="EMBL" id="CAB4951044.1"/>
    </source>
</evidence>
<name>A0A6J7KA72_9ZZZZ</name>
<feature type="transmembrane region" description="Helical" evidence="7">
    <location>
        <begin position="6"/>
        <end position="28"/>
    </location>
</feature>
<dbReference type="SMART" id="SM00116">
    <property type="entry name" value="CBS"/>
    <property type="match status" value="2"/>
</dbReference>
<dbReference type="InterPro" id="IPR000644">
    <property type="entry name" value="CBS_dom"/>
</dbReference>
<evidence type="ECO:0000256" key="7">
    <source>
        <dbReference type="SAM" id="Phobius"/>
    </source>
</evidence>
<feature type="domain" description="CBS" evidence="8">
    <location>
        <begin position="285"/>
        <end position="342"/>
    </location>
</feature>
<feature type="domain" description="CNNM transmembrane" evidence="9">
    <location>
        <begin position="1"/>
        <end position="202"/>
    </location>
</feature>
<feature type="transmembrane region" description="Helical" evidence="7">
    <location>
        <begin position="56"/>
        <end position="78"/>
    </location>
</feature>
<dbReference type="InterPro" id="IPR051676">
    <property type="entry name" value="UPF0053_domain"/>
</dbReference>
<evidence type="ECO:0000256" key="2">
    <source>
        <dbReference type="ARBA" id="ARBA00022475"/>
    </source>
</evidence>
<feature type="domain" description="CBS" evidence="8">
    <location>
        <begin position="221"/>
        <end position="279"/>
    </location>
</feature>
<keyword evidence="6 7" id="KW-0472">Membrane</keyword>
<gene>
    <name evidence="10" type="ORF">UFOPK3564_03484</name>
</gene>
<sequence length="348" mass="37582">MSDLVGVLIAVALLGFNAFFVGAEFALISARRTEIEPKADAGSRVAKVTLGAMENVSLMMAGAQLGITICSLGLGYIGEPAIAHILEPVFADFGVSESLQYPISFAIALTLVVFLHVVVGEMVPKNIALAGPDRAALVLGPPLVLIVRILRPFIAALNRVANITLRSVGVTPKDEVTSAFTRDEVADLVEESHREGLLEHGEGRLLLDALQFEDRTAQAVLLPMDELVTVTVRTTRAEVERLAGETGYSRFPVVLDDGALSGYLHLKDLLVQDDRSRDEVVPARDRRTLPTVGVGDRLRTVLQTMQRSRAHLARVVDGEERALGVVALEDVLEELVGEIRDESRRAVG</sequence>
<dbReference type="CDD" id="cd04590">
    <property type="entry name" value="CBS_pair_CorC_HlyC_assoc"/>
    <property type="match status" value="1"/>
</dbReference>
<accession>A0A6J7KA72</accession>
<dbReference type="PROSITE" id="PS51846">
    <property type="entry name" value="CNNM"/>
    <property type="match status" value="1"/>
</dbReference>
<proteinExistence type="predicted"/>
<dbReference type="Pfam" id="PF01595">
    <property type="entry name" value="CNNM"/>
    <property type="match status" value="1"/>
</dbReference>
<evidence type="ECO:0000256" key="4">
    <source>
        <dbReference type="ARBA" id="ARBA00022737"/>
    </source>
</evidence>
<evidence type="ECO:0000259" key="8">
    <source>
        <dbReference type="PROSITE" id="PS51371"/>
    </source>
</evidence>
<dbReference type="GO" id="GO:0005886">
    <property type="term" value="C:plasma membrane"/>
    <property type="evidence" value="ECO:0007669"/>
    <property type="project" value="UniProtKB-SubCell"/>
</dbReference>
<dbReference type="InterPro" id="IPR002550">
    <property type="entry name" value="CNNM"/>
</dbReference>
<dbReference type="EMBL" id="CAFBMK010000342">
    <property type="protein sequence ID" value="CAB4951044.1"/>
    <property type="molecule type" value="Genomic_DNA"/>
</dbReference>
<keyword evidence="3 7" id="KW-0812">Transmembrane</keyword>
<dbReference type="PANTHER" id="PTHR43099">
    <property type="entry name" value="UPF0053 PROTEIN YRKA"/>
    <property type="match status" value="1"/>
</dbReference>
<dbReference type="Pfam" id="PF00571">
    <property type="entry name" value="CBS"/>
    <property type="match status" value="2"/>
</dbReference>
<comment type="subcellular location">
    <subcellularLocation>
        <location evidence="1">Cell membrane</location>
        <topology evidence="1">Multi-pass membrane protein</topology>
    </subcellularLocation>
</comment>
<keyword evidence="4" id="KW-0677">Repeat</keyword>
<reference evidence="10" key="1">
    <citation type="submission" date="2020-05" db="EMBL/GenBank/DDBJ databases">
        <authorList>
            <person name="Chiriac C."/>
            <person name="Salcher M."/>
            <person name="Ghai R."/>
            <person name="Kavagutti S V."/>
        </authorList>
    </citation>
    <scope>NUCLEOTIDE SEQUENCE</scope>
</reference>
<evidence type="ECO:0000256" key="1">
    <source>
        <dbReference type="ARBA" id="ARBA00004651"/>
    </source>
</evidence>
<feature type="transmembrane region" description="Helical" evidence="7">
    <location>
        <begin position="98"/>
        <end position="119"/>
    </location>
</feature>
<keyword evidence="2" id="KW-1003">Cell membrane</keyword>
<dbReference type="Gene3D" id="3.10.580.10">
    <property type="entry name" value="CBS-domain"/>
    <property type="match status" value="1"/>
</dbReference>
<organism evidence="10">
    <name type="scientific">freshwater metagenome</name>
    <dbReference type="NCBI Taxonomy" id="449393"/>
    <lineage>
        <taxon>unclassified sequences</taxon>
        <taxon>metagenomes</taxon>
        <taxon>ecological metagenomes</taxon>
    </lineage>
</organism>
<dbReference type="InterPro" id="IPR046342">
    <property type="entry name" value="CBS_dom_sf"/>
</dbReference>
<dbReference type="PROSITE" id="PS51371">
    <property type="entry name" value="CBS"/>
    <property type="match status" value="2"/>
</dbReference>
<dbReference type="AlphaFoldDB" id="A0A6J7KA72"/>
<evidence type="ECO:0000256" key="5">
    <source>
        <dbReference type="ARBA" id="ARBA00022989"/>
    </source>
</evidence>
<evidence type="ECO:0000256" key="3">
    <source>
        <dbReference type="ARBA" id="ARBA00022692"/>
    </source>
</evidence>
<dbReference type="SUPFAM" id="SSF54631">
    <property type="entry name" value="CBS-domain pair"/>
    <property type="match status" value="1"/>
</dbReference>
<dbReference type="PANTHER" id="PTHR43099:SF5">
    <property type="entry name" value="HLYC_CORC FAMILY TRANSPORTER"/>
    <property type="match status" value="1"/>
</dbReference>